<protein>
    <submittedName>
        <fullName evidence="2">Uncharacterized protein</fullName>
    </submittedName>
</protein>
<comment type="caution">
    <text evidence="2">The sequence shown here is derived from an EMBL/GenBank/DDBJ whole genome shotgun (WGS) entry which is preliminary data.</text>
</comment>
<evidence type="ECO:0000313" key="3">
    <source>
        <dbReference type="Proteomes" id="UP000198287"/>
    </source>
</evidence>
<keyword evidence="3" id="KW-1185">Reference proteome</keyword>
<accession>A0A226EKD5</accession>
<feature type="signal peptide" evidence="1">
    <location>
        <begin position="1"/>
        <end position="22"/>
    </location>
</feature>
<keyword evidence="1" id="KW-0732">Signal</keyword>
<proteinExistence type="predicted"/>
<organism evidence="2 3">
    <name type="scientific">Folsomia candida</name>
    <name type="common">Springtail</name>
    <dbReference type="NCBI Taxonomy" id="158441"/>
    <lineage>
        <taxon>Eukaryota</taxon>
        <taxon>Metazoa</taxon>
        <taxon>Ecdysozoa</taxon>
        <taxon>Arthropoda</taxon>
        <taxon>Hexapoda</taxon>
        <taxon>Collembola</taxon>
        <taxon>Entomobryomorpha</taxon>
        <taxon>Isotomoidea</taxon>
        <taxon>Isotomidae</taxon>
        <taxon>Proisotominae</taxon>
        <taxon>Folsomia</taxon>
    </lineage>
</organism>
<reference evidence="2 3" key="1">
    <citation type="submission" date="2015-12" db="EMBL/GenBank/DDBJ databases">
        <title>The genome of Folsomia candida.</title>
        <authorList>
            <person name="Faddeeva A."/>
            <person name="Derks M.F."/>
            <person name="Anvar Y."/>
            <person name="Smit S."/>
            <person name="Van Straalen N."/>
            <person name="Roelofs D."/>
        </authorList>
    </citation>
    <scope>NUCLEOTIDE SEQUENCE [LARGE SCALE GENOMIC DNA]</scope>
    <source>
        <strain evidence="2 3">VU population</strain>
        <tissue evidence="2">Whole body</tissue>
    </source>
</reference>
<sequence>MYKQCNLTLCATLVIITVAVLAETETKKKANENSRNVTCKGKPMNMAPLMVGHKECHEKIFNKAPLNPRELDDEARKELEKQWAENEMARLMIYCIIYADK</sequence>
<evidence type="ECO:0000313" key="2">
    <source>
        <dbReference type="EMBL" id="OXA57658.1"/>
    </source>
</evidence>
<evidence type="ECO:0000256" key="1">
    <source>
        <dbReference type="SAM" id="SignalP"/>
    </source>
</evidence>
<dbReference type="EMBL" id="LNIX01000003">
    <property type="protein sequence ID" value="OXA57658.1"/>
    <property type="molecule type" value="Genomic_DNA"/>
</dbReference>
<name>A0A226EKD5_FOLCA</name>
<feature type="chain" id="PRO_5012963113" evidence="1">
    <location>
        <begin position="23"/>
        <end position="101"/>
    </location>
</feature>
<dbReference type="AlphaFoldDB" id="A0A226EKD5"/>
<gene>
    <name evidence="2" type="ORF">Fcan01_08388</name>
</gene>
<dbReference type="Proteomes" id="UP000198287">
    <property type="component" value="Unassembled WGS sequence"/>
</dbReference>